<accession>A0A9Q1BTP6</accession>
<evidence type="ECO:0000313" key="2">
    <source>
        <dbReference type="Proteomes" id="UP001152320"/>
    </source>
</evidence>
<protein>
    <submittedName>
        <fullName evidence="1">Uncharacterized protein</fullName>
    </submittedName>
</protein>
<organism evidence="1 2">
    <name type="scientific">Holothuria leucospilota</name>
    <name type="common">Black long sea cucumber</name>
    <name type="synonym">Mertensiothuria leucospilota</name>
    <dbReference type="NCBI Taxonomy" id="206669"/>
    <lineage>
        <taxon>Eukaryota</taxon>
        <taxon>Metazoa</taxon>
        <taxon>Echinodermata</taxon>
        <taxon>Eleutherozoa</taxon>
        <taxon>Echinozoa</taxon>
        <taxon>Holothuroidea</taxon>
        <taxon>Aspidochirotacea</taxon>
        <taxon>Aspidochirotida</taxon>
        <taxon>Holothuriidae</taxon>
        <taxon>Holothuria</taxon>
    </lineage>
</organism>
<comment type="caution">
    <text evidence="1">The sequence shown here is derived from an EMBL/GenBank/DDBJ whole genome shotgun (WGS) entry which is preliminary data.</text>
</comment>
<name>A0A9Q1BTP6_HOLLE</name>
<dbReference type="PANTHER" id="PTHR31424:SF3">
    <property type="entry name" value="RING-TYPE DOMAIN-CONTAINING PROTEIN"/>
    <property type="match status" value="1"/>
</dbReference>
<dbReference type="Proteomes" id="UP001152320">
    <property type="component" value="Chromosome 12"/>
</dbReference>
<dbReference type="AlphaFoldDB" id="A0A9Q1BTP6"/>
<dbReference type="EMBL" id="JAIZAY010000012">
    <property type="protein sequence ID" value="KAJ8032687.1"/>
    <property type="molecule type" value="Genomic_DNA"/>
</dbReference>
<gene>
    <name evidence="1" type="ORF">HOLleu_26283</name>
</gene>
<evidence type="ECO:0000313" key="1">
    <source>
        <dbReference type="EMBL" id="KAJ8032687.1"/>
    </source>
</evidence>
<proteinExistence type="predicted"/>
<dbReference type="OrthoDB" id="6152204at2759"/>
<dbReference type="PANTHER" id="PTHR31424">
    <property type="entry name" value="PROTEIN CBG23806"/>
    <property type="match status" value="1"/>
</dbReference>
<reference evidence="1" key="1">
    <citation type="submission" date="2021-10" db="EMBL/GenBank/DDBJ databases">
        <title>Tropical sea cucumber genome reveals ecological adaptation and Cuvierian tubules defense mechanism.</title>
        <authorList>
            <person name="Chen T."/>
        </authorList>
    </citation>
    <scope>NUCLEOTIDE SEQUENCE</scope>
    <source>
        <strain evidence="1">Nanhai2018</strain>
        <tissue evidence="1">Muscle</tissue>
    </source>
</reference>
<keyword evidence="2" id="KW-1185">Reference proteome</keyword>
<sequence length="517" mass="59456">MVYSSSYTRTLTNMKVANLRKSAARLTESFFIPKEFVFTNNQGKEVKVNFDNGERNCIKEDHRLQKDLLIDKIVYVCDKHNISRRAYHQLSQEYSGLPTSYQVFKRKQEVNAQFDIHECVGLVGVWKSLEKRLCLPNTHSIYNDPLKLKIFESAEVNVKLTGDGTTFGKRMHVMNFAFSIIGENHCAGEGSHLLAVIKVPEKYDQLSLALQPLIEEVSVLKKIKVEGHDISVNKFLGGDLKFLNLVMGIQSFGAKYCCLWCTCPSELRWDLSKKCSMTDIADGARTIDSIIACQSKKRFEDKKGCFAAPLFPTIPVENVVPDTLHLFLRLSDQLVSQLVTELLEMDNISKRVAKKGLESCHHVAKFQSFVNSLGIEWQFFLEKGNNKISSRDFTGPEHKKVLENIKLDQLVPNHPKLQYLQKLWSEVLPLMHYLQKELTSSEIDEFQKRARDWLHLFVTVYPSKDVTPYMHNLVSHFPKALRLHGNLAQFSQQGLEKLNDRTTVWYYRSSHHIGVRR</sequence>